<sequence length="127" mass="13974">MFFSGLFFFYEARYMSGRASVINNSFSPENSYVISDPRKAKGDGKQQIRVTVFILNGQGLGVAGKTVFVGSVDNENLTIVATAPNTDNLGKAYFDIATKSEGINGEFYLDVKVDSITLPQKAYLVFY</sequence>
<dbReference type="Proteomes" id="UP000177050">
    <property type="component" value="Unassembled WGS sequence"/>
</dbReference>
<evidence type="ECO:0008006" key="3">
    <source>
        <dbReference type="Google" id="ProtNLM"/>
    </source>
</evidence>
<name>A0A1F7L1S5_9BACT</name>
<reference evidence="1 2" key="1">
    <citation type="journal article" date="2016" name="Nat. Commun.">
        <title>Thousands of microbial genomes shed light on interconnected biogeochemical processes in an aquifer system.</title>
        <authorList>
            <person name="Anantharaman K."/>
            <person name="Brown C.T."/>
            <person name="Hug L.A."/>
            <person name="Sharon I."/>
            <person name="Castelle C.J."/>
            <person name="Probst A.J."/>
            <person name="Thomas B.C."/>
            <person name="Singh A."/>
            <person name="Wilkins M.J."/>
            <person name="Karaoz U."/>
            <person name="Brodie E.L."/>
            <person name="Williams K.H."/>
            <person name="Hubbard S.S."/>
            <person name="Banfield J.F."/>
        </authorList>
    </citation>
    <scope>NUCLEOTIDE SEQUENCE [LARGE SCALE GENOMIC DNA]</scope>
</reference>
<accession>A0A1F7L1S5</accession>
<evidence type="ECO:0000313" key="2">
    <source>
        <dbReference type="Proteomes" id="UP000177050"/>
    </source>
</evidence>
<protein>
    <recommendedName>
        <fullName evidence="3">Big-1 domain-containing protein</fullName>
    </recommendedName>
</protein>
<dbReference type="Gene3D" id="2.60.40.10">
    <property type="entry name" value="Immunoglobulins"/>
    <property type="match status" value="1"/>
</dbReference>
<dbReference type="AlphaFoldDB" id="A0A1F7L1S5"/>
<dbReference type="EMBL" id="MGBR01000001">
    <property type="protein sequence ID" value="OGK74039.1"/>
    <property type="molecule type" value="Genomic_DNA"/>
</dbReference>
<proteinExistence type="predicted"/>
<dbReference type="InterPro" id="IPR013783">
    <property type="entry name" value="Ig-like_fold"/>
</dbReference>
<comment type="caution">
    <text evidence="1">The sequence shown here is derived from an EMBL/GenBank/DDBJ whole genome shotgun (WGS) entry which is preliminary data.</text>
</comment>
<dbReference type="SUPFAM" id="SSF49373">
    <property type="entry name" value="Invasin/intimin cell-adhesion fragments"/>
    <property type="match status" value="1"/>
</dbReference>
<evidence type="ECO:0000313" key="1">
    <source>
        <dbReference type="EMBL" id="OGK74039.1"/>
    </source>
</evidence>
<organism evidence="1 2">
    <name type="scientific">Candidatus Roizmanbacteria bacterium RIFOXYD1_FULL_38_12</name>
    <dbReference type="NCBI Taxonomy" id="1802093"/>
    <lineage>
        <taxon>Bacteria</taxon>
        <taxon>Candidatus Roizmaniibacteriota</taxon>
    </lineage>
</organism>
<dbReference type="InterPro" id="IPR008964">
    <property type="entry name" value="Invasin/intimin_cell_adhesion"/>
</dbReference>
<gene>
    <name evidence="1" type="ORF">A3K52_04680</name>
</gene>